<feature type="domain" description="Tyr recombinase" evidence="4">
    <location>
        <begin position="120"/>
        <end position="341"/>
    </location>
</feature>
<dbReference type="RefSeq" id="WP_234816139.1">
    <property type="nucleotide sequence ID" value="NZ_BLKS01000001.1"/>
</dbReference>
<dbReference type="Gene3D" id="1.10.443.10">
    <property type="entry name" value="Intergrase catalytic core"/>
    <property type="match status" value="1"/>
</dbReference>
<name>A0A7I9W2G2_MYCAG</name>
<evidence type="ECO:0008006" key="8">
    <source>
        <dbReference type="Google" id="ProtNLM"/>
    </source>
</evidence>
<sequence length="351" mass="39192">MLKQYKESSQQTYAYGLVDHLNWLDANRLTVASVRADHLRLYMNALTGQGAGVYGVAWRERPPLSNSAAANVATVVKAFYLTSNQADPSVVAWFSRDSSIPQHRRRAVTQNPLSPRRGSARPRFLPDEIVTALFEPGVLTSARDVMVVTWLVDSGIRVGGLCGLRFPDLHLVRDHPCGQRKDPHVHIVGRDDNPNRARAKAYHSWRTSPDGYVNDGVIRAVSEAMIGSFYAYLLDEYHPNQHLVDHEQVLIHTKGHSAGAALTTGGVRKMLRRASQRADLNSYITPHAFRHRAAANLYAASDFNADLVAQEFGWSRAEQVTELYGRSANRHTMKYLTEAWDSIPGRPTGRD</sequence>
<dbReference type="GO" id="GO:0006310">
    <property type="term" value="P:DNA recombination"/>
    <property type="evidence" value="ECO:0007669"/>
    <property type="project" value="UniProtKB-KW"/>
</dbReference>
<dbReference type="Proteomes" id="UP000465302">
    <property type="component" value="Unassembled WGS sequence"/>
</dbReference>
<organism evidence="6 7">
    <name type="scientific">Mycolicibacterium agri</name>
    <name type="common">Mycobacterium agri</name>
    <dbReference type="NCBI Taxonomy" id="36811"/>
    <lineage>
        <taxon>Bacteria</taxon>
        <taxon>Bacillati</taxon>
        <taxon>Actinomycetota</taxon>
        <taxon>Actinomycetes</taxon>
        <taxon>Mycobacteriales</taxon>
        <taxon>Mycobacteriaceae</taxon>
        <taxon>Mycolicibacterium</taxon>
    </lineage>
</organism>
<dbReference type="GO" id="GO:0015074">
    <property type="term" value="P:DNA integration"/>
    <property type="evidence" value="ECO:0007669"/>
    <property type="project" value="InterPro"/>
</dbReference>
<dbReference type="GO" id="GO:0003677">
    <property type="term" value="F:DNA binding"/>
    <property type="evidence" value="ECO:0007669"/>
    <property type="project" value="UniProtKB-UniRule"/>
</dbReference>
<comment type="caution">
    <text evidence="6">The sequence shown here is derived from an EMBL/GenBank/DDBJ whole genome shotgun (WGS) entry which is preliminary data.</text>
</comment>
<evidence type="ECO:0000259" key="5">
    <source>
        <dbReference type="PROSITE" id="PS51900"/>
    </source>
</evidence>
<dbReference type="InterPro" id="IPR002104">
    <property type="entry name" value="Integrase_catalytic"/>
</dbReference>
<dbReference type="SUPFAM" id="SSF56349">
    <property type="entry name" value="DNA breaking-rejoining enzymes"/>
    <property type="match status" value="1"/>
</dbReference>
<feature type="domain" description="Core-binding (CB)" evidence="5">
    <location>
        <begin position="1"/>
        <end position="84"/>
    </location>
</feature>
<dbReference type="EMBL" id="BLKS01000001">
    <property type="protein sequence ID" value="GFG51885.1"/>
    <property type="molecule type" value="Genomic_DNA"/>
</dbReference>
<accession>A0A7I9W2G2</accession>
<proteinExistence type="predicted"/>
<dbReference type="AlphaFoldDB" id="A0A7I9W2G2"/>
<evidence type="ECO:0000256" key="3">
    <source>
        <dbReference type="PROSITE-ProRule" id="PRU01248"/>
    </source>
</evidence>
<gene>
    <name evidence="6" type="ORF">MAGR_33260</name>
</gene>
<evidence type="ECO:0000313" key="6">
    <source>
        <dbReference type="EMBL" id="GFG51885.1"/>
    </source>
</evidence>
<keyword evidence="2" id="KW-0233">DNA recombination</keyword>
<dbReference type="InterPro" id="IPR044068">
    <property type="entry name" value="CB"/>
</dbReference>
<dbReference type="InterPro" id="IPR013762">
    <property type="entry name" value="Integrase-like_cat_sf"/>
</dbReference>
<evidence type="ECO:0000256" key="2">
    <source>
        <dbReference type="ARBA" id="ARBA00023172"/>
    </source>
</evidence>
<dbReference type="PROSITE" id="PS51898">
    <property type="entry name" value="TYR_RECOMBINASE"/>
    <property type="match status" value="1"/>
</dbReference>
<reference evidence="6 7" key="1">
    <citation type="journal article" date="2019" name="Emerg. Microbes Infect.">
        <title>Comprehensive subspecies identification of 175 nontuberculous mycobacteria species based on 7547 genomic profiles.</title>
        <authorList>
            <person name="Matsumoto Y."/>
            <person name="Kinjo T."/>
            <person name="Motooka D."/>
            <person name="Nabeya D."/>
            <person name="Jung N."/>
            <person name="Uechi K."/>
            <person name="Horii T."/>
            <person name="Iida T."/>
            <person name="Fujita J."/>
            <person name="Nakamura S."/>
        </authorList>
    </citation>
    <scope>NUCLEOTIDE SEQUENCE [LARGE SCALE GENOMIC DNA]</scope>
    <source>
        <strain evidence="6 7">JCM 6377</strain>
    </source>
</reference>
<evidence type="ECO:0000259" key="4">
    <source>
        <dbReference type="PROSITE" id="PS51898"/>
    </source>
</evidence>
<evidence type="ECO:0000256" key="1">
    <source>
        <dbReference type="ARBA" id="ARBA00023125"/>
    </source>
</evidence>
<dbReference type="Pfam" id="PF00589">
    <property type="entry name" value="Phage_integrase"/>
    <property type="match status" value="1"/>
</dbReference>
<evidence type="ECO:0000313" key="7">
    <source>
        <dbReference type="Proteomes" id="UP000465302"/>
    </source>
</evidence>
<keyword evidence="1 3" id="KW-0238">DNA-binding</keyword>
<dbReference type="PROSITE" id="PS51900">
    <property type="entry name" value="CB"/>
    <property type="match status" value="1"/>
</dbReference>
<dbReference type="InterPro" id="IPR011010">
    <property type="entry name" value="DNA_brk_join_enz"/>
</dbReference>
<dbReference type="PANTHER" id="PTHR30349">
    <property type="entry name" value="PHAGE INTEGRASE-RELATED"/>
    <property type="match status" value="1"/>
</dbReference>
<protein>
    <recommendedName>
        <fullName evidence="8">Transposase</fullName>
    </recommendedName>
</protein>
<dbReference type="InterPro" id="IPR050090">
    <property type="entry name" value="Tyrosine_recombinase_XerCD"/>
</dbReference>